<keyword evidence="14" id="KW-1185">Reference proteome</keyword>
<evidence type="ECO:0000256" key="6">
    <source>
        <dbReference type="ARBA" id="ARBA00022723"/>
    </source>
</evidence>
<feature type="binding site" evidence="10">
    <location>
        <position position="239"/>
    </location>
    <ligand>
        <name>[2Fe-2S] cluster</name>
        <dbReference type="ChEBI" id="CHEBI:190135"/>
    </ligand>
</feature>
<keyword evidence="3 10" id="KW-0004">4Fe-4S</keyword>
<dbReference type="PANTHER" id="PTHR13273">
    <property type="entry name" value="ANAMORSIN"/>
    <property type="match status" value="1"/>
</dbReference>
<protein>
    <submittedName>
        <fullName evidence="13">Electron carrier</fullName>
    </submittedName>
</protein>
<comment type="caution">
    <text evidence="13">The sequence shown here is derived from an EMBL/GenBank/DDBJ whole genome shotgun (WGS) entry which is preliminary data.</text>
</comment>
<comment type="domain">
    <text evidence="10">The N-terminal domain has structural similarity with S-adenosyl-L-methionine-dependent methyltransferases, but does not bind S-adenosyl-L-methionine. It is required for correct assembly of the 2 Fe-S clusters.</text>
</comment>
<comment type="similarity">
    <text evidence="2 10">Belongs to the anamorsin family.</text>
</comment>
<dbReference type="GO" id="GO:0051539">
    <property type="term" value="F:4 iron, 4 sulfur cluster binding"/>
    <property type="evidence" value="ECO:0007669"/>
    <property type="project" value="UniProtKB-KW"/>
</dbReference>
<dbReference type="GO" id="GO:0051537">
    <property type="term" value="F:2 iron, 2 sulfur cluster binding"/>
    <property type="evidence" value="ECO:0007669"/>
    <property type="project" value="UniProtKB-UniRule"/>
</dbReference>
<reference evidence="13 14" key="1">
    <citation type="submission" date="2018-08" db="EMBL/GenBank/DDBJ databases">
        <title>Draft genome sequences of two Aspergillus turcosus clinical strains isolated from bronchoalveolar lavage fluid: one azole-susceptible and the other azole-resistant.</title>
        <authorList>
            <person name="Parent-Michaud M."/>
            <person name="Dufresne P.J."/>
            <person name="Fournier E."/>
            <person name="Martineau C."/>
            <person name="Moreira S."/>
            <person name="Perkins V."/>
            <person name="De Repentigny L."/>
            <person name="Dufresne S.F."/>
        </authorList>
    </citation>
    <scope>NUCLEOTIDE SEQUENCE [LARGE SCALE GENOMIC DNA]</scope>
    <source>
        <strain evidence="13">HMR AF 1038</strain>
    </source>
</reference>
<comment type="domain">
    <text evidence="10">The C-terminal domain binds 2 Fe-S clusters but is otherwise mostly in an intrinsically disordered conformation.</text>
</comment>
<dbReference type="EMBL" id="NIDN02000764">
    <property type="protein sequence ID" value="RLL92890.1"/>
    <property type="molecule type" value="Genomic_DNA"/>
</dbReference>
<accession>A0A397FWA0</accession>
<feature type="binding site" evidence="10">
    <location>
        <position position="241"/>
    </location>
    <ligand>
        <name>[2Fe-2S] cluster</name>
        <dbReference type="ChEBI" id="CHEBI:190135"/>
    </ligand>
</feature>
<evidence type="ECO:0000313" key="14">
    <source>
        <dbReference type="Proteomes" id="UP000215289"/>
    </source>
</evidence>
<evidence type="ECO:0000256" key="9">
    <source>
        <dbReference type="ARBA" id="ARBA00023128"/>
    </source>
</evidence>
<dbReference type="GO" id="GO:0009055">
    <property type="term" value="F:electron transfer activity"/>
    <property type="evidence" value="ECO:0007669"/>
    <property type="project" value="UniProtKB-UniRule"/>
</dbReference>
<organism evidence="13 14">
    <name type="scientific">Aspergillus turcosus</name>
    <dbReference type="NCBI Taxonomy" id="1245748"/>
    <lineage>
        <taxon>Eukaryota</taxon>
        <taxon>Fungi</taxon>
        <taxon>Dikarya</taxon>
        <taxon>Ascomycota</taxon>
        <taxon>Pezizomycotina</taxon>
        <taxon>Eurotiomycetes</taxon>
        <taxon>Eurotiomycetidae</taxon>
        <taxon>Eurotiales</taxon>
        <taxon>Aspergillaceae</taxon>
        <taxon>Aspergillus</taxon>
        <taxon>Aspergillus subgen. Fumigati</taxon>
    </lineage>
</organism>
<comment type="subcellular location">
    <subcellularLocation>
        <location evidence="10">Cytoplasm</location>
    </subcellularLocation>
    <subcellularLocation>
        <location evidence="10">Mitochondrion intermembrane space</location>
    </subcellularLocation>
</comment>
<feature type="domain" description="Fe-S cluster assembly protein Dre2 N-terminal" evidence="12">
    <location>
        <begin position="4"/>
        <end position="136"/>
    </location>
</feature>
<dbReference type="InterPro" id="IPR007785">
    <property type="entry name" value="Anamorsin"/>
</dbReference>
<feature type="binding site" evidence="10">
    <location>
        <position position="289"/>
    </location>
    <ligand>
        <name>[4Fe-4S] cluster</name>
        <dbReference type="ChEBI" id="CHEBI:49883"/>
    </ligand>
</feature>
<proteinExistence type="inferred from homology"/>
<dbReference type="Pfam" id="PF16803">
    <property type="entry name" value="DRE2_N"/>
    <property type="match status" value="1"/>
</dbReference>
<dbReference type="HAMAP" id="MF_03115">
    <property type="entry name" value="Anamorsin"/>
    <property type="match status" value="1"/>
</dbReference>
<dbReference type="Proteomes" id="UP000215289">
    <property type="component" value="Unassembled WGS sequence"/>
</dbReference>
<dbReference type="AlphaFoldDB" id="A0A397FWA0"/>
<comment type="domain">
    <text evidence="10">The twin Cx2C motifs are involved in the recognition by the mitochondrial MIA40-ERV1 disulfide relay system. The formation of 2 disulfide bonds in the Cx2C motifs through dithiol/disulfide exchange reactions effectively traps the protein in the mitochondrial intermembrane space.</text>
</comment>
<name>A0A397FWA0_9EURO</name>
<keyword evidence="4 10" id="KW-0963">Cytoplasm</keyword>
<evidence type="ECO:0000256" key="3">
    <source>
        <dbReference type="ARBA" id="ARBA00022485"/>
    </source>
</evidence>
<dbReference type="InterPro" id="IPR031838">
    <property type="entry name" value="Dre2_N"/>
</dbReference>
<feature type="domain" description="Anamorsin C-terminal" evidence="11">
    <location>
        <begin position="220"/>
        <end position="316"/>
    </location>
</feature>
<keyword evidence="8 10" id="KW-0411">Iron-sulfur</keyword>
<comment type="cofactor">
    <cofactor evidence="1 10">
        <name>[4Fe-4S] cluster</name>
        <dbReference type="ChEBI" id="CHEBI:49883"/>
    </cofactor>
</comment>
<feature type="binding site" evidence="10">
    <location>
        <position position="297"/>
    </location>
    <ligand>
        <name>[4Fe-4S] cluster</name>
        <dbReference type="ChEBI" id="CHEBI:49883"/>
    </ligand>
</feature>
<dbReference type="PANTHER" id="PTHR13273:SF14">
    <property type="entry name" value="ANAMORSIN"/>
    <property type="match status" value="1"/>
</dbReference>
<dbReference type="Pfam" id="PF05093">
    <property type="entry name" value="CIAPIN1"/>
    <property type="match status" value="1"/>
</dbReference>
<feature type="region of interest" description="Fe-S binding site B" evidence="10">
    <location>
        <begin position="286"/>
        <end position="300"/>
    </location>
</feature>
<dbReference type="GO" id="GO:0016226">
    <property type="term" value="P:iron-sulfur cluster assembly"/>
    <property type="evidence" value="ECO:0007669"/>
    <property type="project" value="UniProtKB-UniRule"/>
</dbReference>
<keyword evidence="6 10" id="KW-0479">Metal-binding</keyword>
<feature type="binding site" evidence="10">
    <location>
        <position position="225"/>
    </location>
    <ligand>
        <name>[2Fe-2S] cluster</name>
        <dbReference type="ChEBI" id="CHEBI:190135"/>
    </ligand>
</feature>
<keyword evidence="7 10" id="KW-0408">Iron</keyword>
<evidence type="ECO:0000256" key="7">
    <source>
        <dbReference type="ARBA" id="ARBA00023004"/>
    </source>
</evidence>
<dbReference type="STRING" id="1245748.A0A397FWA0"/>
<gene>
    <name evidence="13" type="primary">DRE2</name>
    <name evidence="13" type="ORF">CFD26_100463</name>
</gene>
<keyword evidence="5 10" id="KW-0001">2Fe-2S</keyword>
<evidence type="ECO:0000256" key="10">
    <source>
        <dbReference type="HAMAP-Rule" id="MF_03115"/>
    </source>
</evidence>
<feature type="binding site" evidence="10">
    <location>
        <position position="300"/>
    </location>
    <ligand>
        <name>[4Fe-4S] cluster</name>
        <dbReference type="ChEBI" id="CHEBI:49883"/>
    </ligand>
</feature>
<dbReference type="Gene3D" id="3.40.50.11000">
    <property type="entry name" value="Fe-S cluster assembly protein Dre2, N-terminal domain"/>
    <property type="match status" value="1"/>
</dbReference>
<evidence type="ECO:0000259" key="12">
    <source>
        <dbReference type="Pfam" id="PF16803"/>
    </source>
</evidence>
<comment type="cofactor">
    <cofactor evidence="10">
        <name>[2Fe-2S] cluster</name>
        <dbReference type="ChEBI" id="CHEBI:190135"/>
    </cofactor>
</comment>
<feature type="binding site" evidence="10">
    <location>
        <position position="236"/>
    </location>
    <ligand>
        <name>[2Fe-2S] cluster</name>
        <dbReference type="ChEBI" id="CHEBI:190135"/>
    </ligand>
</feature>
<evidence type="ECO:0000256" key="1">
    <source>
        <dbReference type="ARBA" id="ARBA00001966"/>
    </source>
</evidence>
<evidence type="ECO:0000256" key="8">
    <source>
        <dbReference type="ARBA" id="ARBA00023014"/>
    </source>
</evidence>
<feature type="binding site" evidence="10">
    <location>
        <position position="286"/>
    </location>
    <ligand>
        <name>[4Fe-4S] cluster</name>
        <dbReference type="ChEBI" id="CHEBI:49883"/>
    </ligand>
</feature>
<feature type="short sequence motif" description="Cx2C motif 2" evidence="10">
    <location>
        <begin position="297"/>
        <end position="300"/>
    </location>
</feature>
<comment type="caution">
    <text evidence="10">Lacks conserved residue(s) required for the propagation of feature annotation.</text>
</comment>
<dbReference type="GO" id="GO:0046872">
    <property type="term" value="F:metal ion binding"/>
    <property type="evidence" value="ECO:0007669"/>
    <property type="project" value="UniProtKB-KW"/>
</dbReference>
<feature type="region of interest" description="Fe-S binding site A" evidence="10">
    <location>
        <begin position="225"/>
        <end position="241"/>
    </location>
</feature>
<evidence type="ECO:0000256" key="2">
    <source>
        <dbReference type="ARBA" id="ARBA00008169"/>
    </source>
</evidence>
<keyword evidence="9 10" id="KW-0496">Mitochondrion</keyword>
<sequence length="323" mass="34911">MAERTLLLSPPSLSSQPGKLNEAILSYDRNATDLQMLDRLALGLASLPDSMYSNIVILAGGDESFSESLKLINRQTFTQIIKSLRRGGYVYSQDADCGLAGGAFDHNEAILAGLIHVDNGKYMKPDTEVMQAVPLRVGRKHNHLAGASSLGESAARHQFPPRVFEDRSLGGDDTVSVVGSRKFQGDIFSAAAMDNNEVSDDELINEDNLLDDSDLSAPIIQPPECRPKAGKRRRACKDCTCGLAQKLEEEDAAKRADADEQLDAMKLLHGDLAEVDFTVQGKVGSCGNCSLGDAFRCEGCPFIGLPAFQPGEEVRLLNNDVQL</sequence>
<evidence type="ECO:0000259" key="11">
    <source>
        <dbReference type="Pfam" id="PF05093"/>
    </source>
</evidence>
<dbReference type="OrthoDB" id="311633at2759"/>
<evidence type="ECO:0000256" key="5">
    <source>
        <dbReference type="ARBA" id="ARBA00022714"/>
    </source>
</evidence>
<dbReference type="GO" id="GO:0005758">
    <property type="term" value="C:mitochondrial intermembrane space"/>
    <property type="evidence" value="ECO:0007669"/>
    <property type="project" value="UniProtKB-SubCell"/>
</dbReference>
<evidence type="ECO:0000256" key="4">
    <source>
        <dbReference type="ARBA" id="ARBA00022490"/>
    </source>
</evidence>
<dbReference type="InterPro" id="IPR046408">
    <property type="entry name" value="CIAPIN1"/>
</dbReference>
<feature type="short sequence motif" description="Cx2C motif 1" evidence="10">
    <location>
        <begin position="286"/>
        <end position="289"/>
    </location>
</feature>
<evidence type="ECO:0000313" key="13">
    <source>
        <dbReference type="EMBL" id="RLL92890.1"/>
    </source>
</evidence>